<feature type="signal peptide" evidence="2">
    <location>
        <begin position="1"/>
        <end position="23"/>
    </location>
</feature>
<evidence type="ECO:0000256" key="1">
    <source>
        <dbReference type="SAM" id="MobiDB-lite"/>
    </source>
</evidence>
<evidence type="ECO:0000313" key="4">
    <source>
        <dbReference type="Proteomes" id="UP001057738"/>
    </source>
</evidence>
<protein>
    <recommendedName>
        <fullName evidence="5">Lipoprotein</fullName>
    </recommendedName>
</protein>
<accession>A0ABY5Q1Q6</accession>
<keyword evidence="4" id="KW-1185">Reference proteome</keyword>
<feature type="region of interest" description="Disordered" evidence="1">
    <location>
        <begin position="161"/>
        <end position="199"/>
    </location>
</feature>
<sequence>MKPPRAVAALFVLAALVAGCGPGADGGSAKGGKAMHLQQGAERADAILQETLGAVRPELKWNHGPGGSAGCTKGLAGAATGTGAADRIITIMTIVSEQRRDSLLGMIEQAWKDRGYTFTHANKSRKVPRIHASTPDGYSLSVEVGGEGQVFLQAATPCLRDTDVMEPATKPNTPQRKGPFPQRPDERDEFWSATTPAQQ</sequence>
<feature type="chain" id="PRO_5046093574" description="Lipoprotein" evidence="2">
    <location>
        <begin position="24"/>
        <end position="199"/>
    </location>
</feature>
<dbReference type="RefSeq" id="WP_183066751.1">
    <property type="nucleotide sequence ID" value="NZ_CP102514.1"/>
</dbReference>
<evidence type="ECO:0000256" key="2">
    <source>
        <dbReference type="SAM" id="SignalP"/>
    </source>
</evidence>
<dbReference type="PROSITE" id="PS51257">
    <property type="entry name" value="PROKAR_LIPOPROTEIN"/>
    <property type="match status" value="1"/>
</dbReference>
<dbReference type="EMBL" id="CP102514">
    <property type="protein sequence ID" value="UUY49580.1"/>
    <property type="molecule type" value="Genomic_DNA"/>
</dbReference>
<dbReference type="Proteomes" id="UP001057738">
    <property type="component" value="Chromosome"/>
</dbReference>
<gene>
    <name evidence="3" type="ORF">NRK68_21570</name>
</gene>
<organism evidence="3 4">
    <name type="scientific">Streptomyces yangpuensis</name>
    <dbReference type="NCBI Taxonomy" id="1648182"/>
    <lineage>
        <taxon>Bacteria</taxon>
        <taxon>Bacillati</taxon>
        <taxon>Actinomycetota</taxon>
        <taxon>Actinomycetes</taxon>
        <taxon>Kitasatosporales</taxon>
        <taxon>Streptomycetaceae</taxon>
        <taxon>Streptomyces</taxon>
    </lineage>
</organism>
<keyword evidence="2" id="KW-0732">Signal</keyword>
<dbReference type="GeneID" id="95576093"/>
<name>A0ABY5Q1Q6_9ACTN</name>
<reference evidence="3" key="1">
    <citation type="submission" date="2022-08" db="EMBL/GenBank/DDBJ databases">
        <authorList>
            <person name="Tian L."/>
        </authorList>
    </citation>
    <scope>NUCLEOTIDE SEQUENCE</scope>
    <source>
        <strain evidence="3">CM253</strain>
    </source>
</reference>
<evidence type="ECO:0000313" key="3">
    <source>
        <dbReference type="EMBL" id="UUY49580.1"/>
    </source>
</evidence>
<proteinExistence type="predicted"/>
<evidence type="ECO:0008006" key="5">
    <source>
        <dbReference type="Google" id="ProtNLM"/>
    </source>
</evidence>